<evidence type="ECO:0000259" key="1">
    <source>
        <dbReference type="Pfam" id="PF04028"/>
    </source>
</evidence>
<protein>
    <submittedName>
        <fullName evidence="2">DUF374 domain-containing protein</fullName>
    </submittedName>
</protein>
<sequence>MKLRLDHPAWRRFAPRLARILVKTYLRACPHEICAGPETWGLIESGTPVLFTTWHCHLLSPLFYCHHYYGHRPALVLMASPSRDGEFITEVARGLGFIVCAGSRHKRGVQALQRMAEYMRRGHSGGLIADGSRGPARIAQKGVIFLARETQAPIIPLAVAARRKIILNTWDRFELPLPFSKLAFLAERPLLVPPEARGPALEPLRQELEARLNRLFYLSQNYFFPAKFFSR</sequence>
<feature type="domain" description="DUF374" evidence="1">
    <location>
        <begin position="69"/>
        <end position="136"/>
    </location>
</feature>
<reference evidence="2" key="1">
    <citation type="journal article" date="2020" name="mSystems">
        <title>Genome- and Community-Level Interaction Insights into Carbon Utilization and Element Cycling Functions of Hydrothermarchaeota in Hydrothermal Sediment.</title>
        <authorList>
            <person name="Zhou Z."/>
            <person name="Liu Y."/>
            <person name="Xu W."/>
            <person name="Pan J."/>
            <person name="Luo Z.H."/>
            <person name="Li M."/>
        </authorList>
    </citation>
    <scope>NUCLEOTIDE SEQUENCE [LARGE SCALE GENOMIC DNA]</scope>
    <source>
        <strain evidence="2">SpSt-776</strain>
    </source>
</reference>
<accession>A0A7C3SIR3</accession>
<gene>
    <name evidence="2" type="ORF">ENV62_05025</name>
</gene>
<name>A0A7C3SIR3_9BACT</name>
<proteinExistence type="predicted"/>
<organism evidence="2">
    <name type="scientific">Desulfobacca acetoxidans</name>
    <dbReference type="NCBI Taxonomy" id="60893"/>
    <lineage>
        <taxon>Bacteria</taxon>
        <taxon>Pseudomonadati</taxon>
        <taxon>Thermodesulfobacteriota</taxon>
        <taxon>Desulfobaccia</taxon>
        <taxon>Desulfobaccales</taxon>
        <taxon>Desulfobaccaceae</taxon>
        <taxon>Desulfobacca</taxon>
    </lineage>
</organism>
<dbReference type="Pfam" id="PF04028">
    <property type="entry name" value="DUF374"/>
    <property type="match status" value="1"/>
</dbReference>
<evidence type="ECO:0000313" key="2">
    <source>
        <dbReference type="EMBL" id="HGB14581.1"/>
    </source>
</evidence>
<dbReference type="InterPro" id="IPR007172">
    <property type="entry name" value="DUF374"/>
</dbReference>
<dbReference type="AlphaFoldDB" id="A0A7C3SIR3"/>
<dbReference type="EMBL" id="DTHB01000042">
    <property type="protein sequence ID" value="HGB14581.1"/>
    <property type="molecule type" value="Genomic_DNA"/>
</dbReference>
<comment type="caution">
    <text evidence="2">The sequence shown here is derived from an EMBL/GenBank/DDBJ whole genome shotgun (WGS) entry which is preliminary data.</text>
</comment>
<dbReference type="CDD" id="cd07983">
    <property type="entry name" value="LPLAT_DUF374-like"/>
    <property type="match status" value="1"/>
</dbReference>